<reference evidence="8 9" key="1">
    <citation type="submission" date="2024-01" db="EMBL/GenBank/DDBJ databases">
        <title>The complete chloroplast genome sequence of Lithospermum erythrorhizon: insights into the phylogenetic relationship among Boraginaceae species and the maternal lineages of purple gromwells.</title>
        <authorList>
            <person name="Okada T."/>
            <person name="Watanabe K."/>
        </authorList>
    </citation>
    <scope>NUCLEOTIDE SEQUENCE [LARGE SCALE GENOMIC DNA]</scope>
</reference>
<dbReference type="AlphaFoldDB" id="A0AAV3Q4J6"/>
<dbReference type="Proteomes" id="UP001454036">
    <property type="component" value="Unassembled WGS sequence"/>
</dbReference>
<dbReference type="Pfam" id="PF14215">
    <property type="entry name" value="bHLH-MYC_N"/>
    <property type="match status" value="1"/>
</dbReference>
<evidence type="ECO:0000256" key="4">
    <source>
        <dbReference type="ARBA" id="ARBA00023242"/>
    </source>
</evidence>
<evidence type="ECO:0000256" key="6">
    <source>
        <dbReference type="SAM" id="MobiDB-lite"/>
    </source>
</evidence>
<feature type="compositionally biased region" description="Basic and acidic residues" evidence="6">
    <location>
        <begin position="294"/>
        <end position="308"/>
    </location>
</feature>
<dbReference type="SUPFAM" id="SSF47459">
    <property type="entry name" value="HLH, helix-loop-helix DNA-binding domain"/>
    <property type="match status" value="1"/>
</dbReference>
<dbReference type="InterPro" id="IPR011598">
    <property type="entry name" value="bHLH_dom"/>
</dbReference>
<keyword evidence="4 5" id="KW-0539">Nucleus</keyword>
<evidence type="ECO:0000256" key="1">
    <source>
        <dbReference type="ARBA" id="ARBA00004123"/>
    </source>
</evidence>
<feature type="compositionally biased region" description="Basic and acidic residues" evidence="6">
    <location>
        <begin position="272"/>
        <end position="284"/>
    </location>
</feature>
<dbReference type="PANTHER" id="PTHR11514:SF53">
    <property type="entry name" value="TRANSCRIPTION FACTOR BHLH3"/>
    <property type="match status" value="1"/>
</dbReference>
<evidence type="ECO:0000256" key="3">
    <source>
        <dbReference type="ARBA" id="ARBA00023163"/>
    </source>
</evidence>
<keyword evidence="2 5" id="KW-0805">Transcription regulation</keyword>
<dbReference type="PROSITE" id="PS50888">
    <property type="entry name" value="BHLH"/>
    <property type="match status" value="1"/>
</dbReference>
<evidence type="ECO:0000256" key="5">
    <source>
        <dbReference type="RuleBase" id="RU369104"/>
    </source>
</evidence>
<dbReference type="GO" id="GO:0005634">
    <property type="term" value="C:nucleus"/>
    <property type="evidence" value="ECO:0007669"/>
    <property type="project" value="UniProtKB-SubCell"/>
</dbReference>
<sequence length="454" mass="51132">MERKLWSNAEEELMMQRILGNKAFEFLHWLASNKVLSQYDVLHVDSGVQQRLSNIVEGSDWSYAIYWQVSRGRYRKSALIYGGGHCKGTKRNEISTIGVDGKKQVLDRLHACYGRSYDGSVADKLGSVTDVEMFYLTSKVYVFPFDQPSTPSQSFNSSRSIWITDSKSCYEHYQSRSFLANSAGFQTTVFVPLKSGVVEIGSVKSIPEDQNAVQMVKTLFGKMHVQQSKSAPKIFGKYLNPEAAKSSPTSLSPEMEDADSLKSDSLEACEDNETRLLKQVEEQKPRKRGRKPANGREEALNHVESERQRREKLNQRFYALRAVVPNISKMDKASLLEDAVACITDLQMKINILEAEKQERLGSKHTTYTAPEIEFHERPEGAVVRVSCSLEGHPVSSVVKTLREHQVMMLESTVSLTDNGEILHTFSMKTNSAVAEQLKERLSTAPENVSLSKK</sequence>
<evidence type="ECO:0000313" key="9">
    <source>
        <dbReference type="Proteomes" id="UP001454036"/>
    </source>
</evidence>
<name>A0AAV3Q4J6_LITER</name>
<evidence type="ECO:0000256" key="2">
    <source>
        <dbReference type="ARBA" id="ARBA00023015"/>
    </source>
</evidence>
<gene>
    <name evidence="8" type="ORF">LIER_15046</name>
</gene>
<dbReference type="GO" id="GO:0003700">
    <property type="term" value="F:DNA-binding transcription factor activity"/>
    <property type="evidence" value="ECO:0007669"/>
    <property type="project" value="InterPro"/>
</dbReference>
<dbReference type="GO" id="GO:0000976">
    <property type="term" value="F:transcription cis-regulatory region binding"/>
    <property type="evidence" value="ECO:0007669"/>
    <property type="project" value="TreeGrafter"/>
</dbReference>
<dbReference type="Gene3D" id="4.10.280.10">
    <property type="entry name" value="Helix-loop-helix DNA-binding domain"/>
    <property type="match status" value="1"/>
</dbReference>
<dbReference type="SMART" id="SM00353">
    <property type="entry name" value="HLH"/>
    <property type="match status" value="1"/>
</dbReference>
<comment type="subcellular location">
    <subcellularLocation>
        <location evidence="1 5">Nucleus</location>
    </subcellularLocation>
</comment>
<dbReference type="InterPro" id="IPR045084">
    <property type="entry name" value="AIB/MYC-like"/>
</dbReference>
<comment type="caution">
    <text evidence="8">The sequence shown here is derived from an EMBL/GenBank/DDBJ whole genome shotgun (WGS) entry which is preliminary data.</text>
</comment>
<proteinExistence type="predicted"/>
<dbReference type="InterPro" id="IPR025610">
    <property type="entry name" value="MYC/MYB_N"/>
</dbReference>
<feature type="region of interest" description="Disordered" evidence="6">
    <location>
        <begin position="245"/>
        <end position="308"/>
    </location>
</feature>
<keyword evidence="9" id="KW-1185">Reference proteome</keyword>
<dbReference type="Pfam" id="PF00010">
    <property type="entry name" value="HLH"/>
    <property type="match status" value="1"/>
</dbReference>
<keyword evidence="3 5" id="KW-0804">Transcription</keyword>
<protein>
    <recommendedName>
        <fullName evidence="5">Transcription factor</fullName>
        <shortName evidence="5">bHLH transcription factor</shortName>
    </recommendedName>
    <alternativeName>
        <fullName evidence="5">Basic helix-loop-helix protein</fullName>
    </alternativeName>
</protein>
<dbReference type="GO" id="GO:0046983">
    <property type="term" value="F:protein dimerization activity"/>
    <property type="evidence" value="ECO:0007669"/>
    <property type="project" value="InterPro"/>
</dbReference>
<feature type="domain" description="BHLH" evidence="7">
    <location>
        <begin position="297"/>
        <end position="346"/>
    </location>
</feature>
<dbReference type="EMBL" id="BAABME010003206">
    <property type="protein sequence ID" value="GAA0157881.1"/>
    <property type="molecule type" value="Genomic_DNA"/>
</dbReference>
<evidence type="ECO:0000313" key="8">
    <source>
        <dbReference type="EMBL" id="GAA0157881.1"/>
    </source>
</evidence>
<accession>A0AAV3Q4J6</accession>
<organism evidence="8 9">
    <name type="scientific">Lithospermum erythrorhizon</name>
    <name type="common">Purple gromwell</name>
    <name type="synonym">Lithospermum officinale var. erythrorhizon</name>
    <dbReference type="NCBI Taxonomy" id="34254"/>
    <lineage>
        <taxon>Eukaryota</taxon>
        <taxon>Viridiplantae</taxon>
        <taxon>Streptophyta</taxon>
        <taxon>Embryophyta</taxon>
        <taxon>Tracheophyta</taxon>
        <taxon>Spermatophyta</taxon>
        <taxon>Magnoliopsida</taxon>
        <taxon>eudicotyledons</taxon>
        <taxon>Gunneridae</taxon>
        <taxon>Pentapetalae</taxon>
        <taxon>asterids</taxon>
        <taxon>lamiids</taxon>
        <taxon>Boraginales</taxon>
        <taxon>Boraginaceae</taxon>
        <taxon>Boraginoideae</taxon>
        <taxon>Lithospermeae</taxon>
        <taxon>Lithospermum</taxon>
    </lineage>
</organism>
<evidence type="ECO:0000259" key="7">
    <source>
        <dbReference type="PROSITE" id="PS50888"/>
    </source>
</evidence>
<dbReference type="InterPro" id="IPR036638">
    <property type="entry name" value="HLH_DNA-bd_sf"/>
</dbReference>
<dbReference type="PANTHER" id="PTHR11514">
    <property type="entry name" value="MYC"/>
    <property type="match status" value="1"/>
</dbReference>